<reference evidence="2" key="1">
    <citation type="journal article" date="2011" name="BMC Genomics">
        <title>A further insight into the sialome of the tropical bont tick, Amblyomma variegatum.</title>
        <authorList>
            <person name="Ribeiro J.M."/>
            <person name="Anderson J.M."/>
            <person name="Manoukis N.C."/>
            <person name="Meng Z."/>
            <person name="Francishetti I.M."/>
        </authorList>
    </citation>
    <scope>NUCLEOTIDE SEQUENCE</scope>
    <source>
        <strain evidence="2">Amb_var-2073</strain>
        <tissue evidence="2">Salivary gland</tissue>
    </source>
</reference>
<name>F0JA16_AMBVA</name>
<organism evidence="2">
    <name type="scientific">Amblyomma variegatum</name>
    <name type="common">Tropical bont tick</name>
    <dbReference type="NCBI Taxonomy" id="34610"/>
    <lineage>
        <taxon>Eukaryota</taxon>
        <taxon>Metazoa</taxon>
        <taxon>Ecdysozoa</taxon>
        <taxon>Arthropoda</taxon>
        <taxon>Chelicerata</taxon>
        <taxon>Arachnida</taxon>
        <taxon>Acari</taxon>
        <taxon>Parasitiformes</taxon>
        <taxon>Ixodida</taxon>
        <taxon>Ixodoidea</taxon>
        <taxon>Ixodidae</taxon>
        <taxon>Amblyomminae</taxon>
        <taxon>Amblyomma</taxon>
    </lineage>
</organism>
<dbReference type="AlphaFoldDB" id="F0JA16"/>
<sequence>MYHTDMPCFRVCCFFFLVGYLHEVGCTRGKKKSKVEQITEGRKSFTFLLQAVEKEKNGLGVFCLERFSGVVFLVAKLQQQ</sequence>
<proteinExistence type="evidence at transcript level"/>
<protein>
    <submittedName>
        <fullName evidence="2">Hypothetical secreted protein 2073</fullName>
    </submittedName>
</protein>
<dbReference type="EMBL" id="BK007717">
    <property type="protein sequence ID" value="DAA34681.1"/>
    <property type="molecule type" value="mRNA"/>
</dbReference>
<evidence type="ECO:0000256" key="1">
    <source>
        <dbReference type="SAM" id="SignalP"/>
    </source>
</evidence>
<feature type="signal peptide" evidence="1">
    <location>
        <begin position="1"/>
        <end position="26"/>
    </location>
</feature>
<evidence type="ECO:0000313" key="2">
    <source>
        <dbReference type="EMBL" id="DAA34681.1"/>
    </source>
</evidence>
<feature type="chain" id="PRO_5003251633" evidence="1">
    <location>
        <begin position="27"/>
        <end position="80"/>
    </location>
</feature>
<accession>F0JA16</accession>
<keyword evidence="1" id="KW-0732">Signal</keyword>